<evidence type="ECO:0000313" key="1">
    <source>
        <dbReference type="EMBL" id="SEO97454.1"/>
    </source>
</evidence>
<dbReference type="Pfam" id="PF13376">
    <property type="entry name" value="OmdA"/>
    <property type="match status" value="1"/>
</dbReference>
<dbReference type="EMBL" id="FODH01000016">
    <property type="protein sequence ID" value="SEO97454.1"/>
    <property type="molecule type" value="Genomic_DNA"/>
</dbReference>
<sequence>MNMNSKNSVITKLNINKYPSKLIFNKPEDVSDFNELDFDSAFKKEKYDLIFIFIFNLEQFSSHLQYVIENQALNDDGYLYFAYPKKNNPKYKEYIDRDSFMVHIPVDEEGYVKNSRLKFSRMVSLDEVFTVVGLKSQAPKMKKTVSTKSSQCVDDYIESISDIQNYLENDKDILDLYNQLTFGYQKDWARYVYSAKRSETQEKRLSEMKDILTQGYKSIDLYRRRVQ</sequence>
<gene>
    <name evidence="1" type="ORF">SAMN04487895_1162</name>
</gene>
<reference evidence="1 2" key="1">
    <citation type="submission" date="2016-10" db="EMBL/GenBank/DDBJ databases">
        <authorList>
            <person name="de Groot N.N."/>
        </authorList>
    </citation>
    <scope>NUCLEOTIDE SEQUENCE [LARGE SCALE GENOMIC DNA]</scope>
    <source>
        <strain evidence="1 2">CGMCC 1.10238</strain>
    </source>
</reference>
<protein>
    <submittedName>
        <fullName evidence="1">Bacteriocin-protection, YdeI or OmpD-Associated</fullName>
    </submittedName>
</protein>
<evidence type="ECO:0000313" key="2">
    <source>
        <dbReference type="Proteomes" id="UP000198809"/>
    </source>
</evidence>
<name>A0A1H8U3M7_9BACL</name>
<dbReference type="STRING" id="1333845.SAMN04487895_1162"/>
<dbReference type="RefSeq" id="WP_343223102.1">
    <property type="nucleotide sequence ID" value="NZ_CP076607.1"/>
</dbReference>
<organism evidence="1 2">
    <name type="scientific">Paenibacillus sophorae</name>
    <dbReference type="NCBI Taxonomy" id="1333845"/>
    <lineage>
        <taxon>Bacteria</taxon>
        <taxon>Bacillati</taxon>
        <taxon>Bacillota</taxon>
        <taxon>Bacilli</taxon>
        <taxon>Bacillales</taxon>
        <taxon>Paenibacillaceae</taxon>
        <taxon>Paenibacillus</taxon>
    </lineage>
</organism>
<dbReference type="Proteomes" id="UP000198809">
    <property type="component" value="Unassembled WGS sequence"/>
</dbReference>
<proteinExistence type="predicted"/>
<accession>A0A1H8U3M7</accession>
<dbReference type="AlphaFoldDB" id="A0A1H8U3M7"/>